<organism evidence="2">
    <name type="scientific">Corynebacterium glutamicum</name>
    <name type="common">Brevibacterium saccharolyticum</name>
    <dbReference type="NCBI Taxonomy" id="1718"/>
    <lineage>
        <taxon>Bacteria</taxon>
        <taxon>Bacillati</taxon>
        <taxon>Actinomycetota</taxon>
        <taxon>Actinomycetes</taxon>
        <taxon>Mycobacteriales</taxon>
        <taxon>Corynebacteriaceae</taxon>
        <taxon>Corynebacterium</taxon>
    </lineage>
</organism>
<keyword evidence="2" id="KW-0614">Plasmid</keyword>
<feature type="region of interest" description="Disordered" evidence="1">
    <location>
        <begin position="395"/>
        <end position="418"/>
    </location>
</feature>
<reference evidence="2" key="1">
    <citation type="journal article" date="2016" name="Russ. J. Genet.">
        <title>Sequencing and structural analysis of the cryptic plasmid pBL90 from Brevibacterium lactofermentum.</title>
        <authorList>
            <person name="Novikov A.D."/>
            <person name="Ryabchenko L.E."/>
            <person name="Beletsky A.V."/>
            <person name="Mardanov A.V."/>
            <person name="Ravin N.V."/>
            <person name="Yanenko A.S."/>
        </authorList>
    </citation>
    <scope>NUCLEOTIDE SEQUENCE</scope>
    <source>
        <strain evidence="2">DSM 1412</strain>
        <plasmid evidence="2">pBL90</plasmid>
    </source>
</reference>
<geneLocation type="plasmid" evidence="2">
    <name>pBL90</name>
</geneLocation>
<sequence>MPITCYWNATRPPYPHWHRRSLCALSWFREGIIANPSAFILSLPGLGKSTLIRKMLMGHVAQGHVPIIAGDIKGEYVGFTEQVGGQVITLGHGHGTLNPLDAGALGSVVPILEKHRATLSGHEAQEFDALLERTKEQVHGRQVTMVTALVGLGRKGVVADWESMLISVALREMYDTGRFTWDNPPILQDLIDHLEAGGDTLRAKGRARSDEQWNQRIDELALSLNALMDGAVGRIFAGKTTTPINVNATAVCVDVSAIDSGDDAVKAAVMISCWSAAFGSIEASHLLADAGLGRQRYFAATLDEMWQILSAAPGLVSRIDTLTRTNRTTGLALYQITHTSKDMEALPTEEDRKTAMGFIERAGMVITGGLPVEELDKLTGKLSFSPAEAEMITSWSKGAPPKRSRTRGAKATPPGRGRFMIKPSKDGSPGIPVQTVLFPTEIEYELHDTNKRFEGFFTEGEVSV</sequence>
<dbReference type="AlphaFoldDB" id="A0A142EAK3"/>
<name>A0A142EAK3_CORGT</name>
<dbReference type="SUPFAM" id="SSF52540">
    <property type="entry name" value="P-loop containing nucleoside triphosphate hydrolases"/>
    <property type="match status" value="1"/>
</dbReference>
<dbReference type="Gene3D" id="3.40.50.300">
    <property type="entry name" value="P-loop containing nucleotide triphosphate hydrolases"/>
    <property type="match status" value="1"/>
</dbReference>
<evidence type="ECO:0000313" key="2">
    <source>
        <dbReference type="EMBL" id="AMQ45191.1"/>
    </source>
</evidence>
<evidence type="ECO:0000256" key="1">
    <source>
        <dbReference type="SAM" id="MobiDB-lite"/>
    </source>
</evidence>
<dbReference type="Gene3D" id="1.10.8.730">
    <property type="match status" value="1"/>
</dbReference>
<dbReference type="EMBL" id="KU306397">
    <property type="protein sequence ID" value="AMQ45191.1"/>
    <property type="molecule type" value="Genomic_DNA"/>
</dbReference>
<accession>A0A142EAK3</accession>
<dbReference type="PANTHER" id="PTHR30121">
    <property type="entry name" value="UNCHARACTERIZED PROTEIN YJGR-RELATED"/>
    <property type="match status" value="1"/>
</dbReference>
<dbReference type="InterPro" id="IPR051162">
    <property type="entry name" value="T4SS_component"/>
</dbReference>
<dbReference type="PANTHER" id="PTHR30121:SF6">
    <property type="entry name" value="SLR6007 PROTEIN"/>
    <property type="match status" value="1"/>
</dbReference>
<protein>
    <submittedName>
        <fullName evidence="2">ATP/GTP-binding protein</fullName>
    </submittedName>
</protein>
<proteinExistence type="predicted"/>
<dbReference type="InterPro" id="IPR027417">
    <property type="entry name" value="P-loop_NTPase"/>
</dbReference>